<dbReference type="Proteomes" id="UP000186817">
    <property type="component" value="Unassembled WGS sequence"/>
</dbReference>
<feature type="compositionally biased region" description="Basic and acidic residues" evidence="1">
    <location>
        <begin position="353"/>
        <end position="367"/>
    </location>
</feature>
<protein>
    <submittedName>
        <fullName evidence="2">Uncharacterized protein</fullName>
    </submittedName>
</protein>
<keyword evidence="3" id="KW-1185">Reference proteome</keyword>
<feature type="compositionally biased region" description="Basic and acidic residues" evidence="1">
    <location>
        <begin position="325"/>
        <end position="339"/>
    </location>
</feature>
<sequence>MAGTEAFGDHQQMEQDVDALEQTLFKEYFPAGTEPSTAAPSEVNAEGGDRGNPVARTGGGAKGPPRGKGQAQKDDDAWAAWGRAKRGWAQWDQEKEQGSSAEELRKVRKELNEEIKQLKESLFQAQQGWRTQKEENPESLDVPMWVVLLRCIFREFSARLAKFPEQKATQETMAKLGWIKADTKDWCYLKWDAVNERLKEDNTRDPLPFAQGIATVEAILVLVGQLGPVTRFHPSRRVEETMKGSVIVFSLQTALLGNAAQQLRDHLNLLSNCSITQLMAFSWRSERPGRSDAANLVQRTIQQPDYRSKSMHRWDKQLCYLFAPHDRDGSPGDRPRDAVNQDLLSPEGVQRQHARDYGGGWDRDHRRSPGQRRHQYWKSSEGDHRTDKDATDKKILNLCAALTNLVLRHEDQLSINRSQSNYVMFCQCKGMLTVVPEFIKAIQAWKEAKEKQPETITLPMRAFLLKQWLELLKNRFEACLANDTSKAQAEEMLVLDANGMVPYLEWDPQAKEMKIKRDREPMRPEQVLEMLTRMQALALQPLAVMRFHAIHKLSWQMSSEVVPMMLEVGGRTQEANRLWEDFGRLSHSAATRCVATSLRPDKMGRSALATAVQKIADGMCAPSDCRAAVTIATVMPPSCRFAGSGRQALQLSLMCSDRACYGSSAGSALSHTWPLLLPAPLRALAAENTASVNRFVHSPEGISKVAVPVSPASPSAADNRLHELLLGMDLGGLRKVAKQVFPRTNWASKFRAHIVTRLTEPDIIKTTRELLLPDEDDIPPISPAALQDLEFHLEAVTAKNFPKGAGQARSRQVGAAEETTVASNAEQEALQICDVRTPLMKKKAKRRALQSLEVGAEESGTIVEVSLNDGLRVDIGAEIDVLVPLSIQGREDAPAKVAKNYPLKKKLVVKIEEVSADPARRFPVIASVKKEPLQSLEQAQTALRPHGGASDRSRSEGVELSKLDDWQPAGPLEVREELEELPLRPPPEVVRSLGRNRQLQDVEVLIVVS</sequence>
<organism evidence="2 3">
    <name type="scientific">Symbiodinium microadriaticum</name>
    <name type="common">Dinoflagellate</name>
    <name type="synonym">Zooxanthella microadriatica</name>
    <dbReference type="NCBI Taxonomy" id="2951"/>
    <lineage>
        <taxon>Eukaryota</taxon>
        <taxon>Sar</taxon>
        <taxon>Alveolata</taxon>
        <taxon>Dinophyceae</taxon>
        <taxon>Suessiales</taxon>
        <taxon>Symbiodiniaceae</taxon>
        <taxon>Symbiodinium</taxon>
    </lineage>
</organism>
<feature type="region of interest" description="Disordered" evidence="1">
    <location>
        <begin position="940"/>
        <end position="962"/>
    </location>
</feature>
<reference evidence="2 3" key="1">
    <citation type="submission" date="2016-02" db="EMBL/GenBank/DDBJ databases">
        <title>Genome analysis of coral dinoflagellate symbionts highlights evolutionary adaptations to a symbiotic lifestyle.</title>
        <authorList>
            <person name="Aranda M."/>
            <person name="Li Y."/>
            <person name="Liew Y.J."/>
            <person name="Baumgarten S."/>
            <person name="Simakov O."/>
            <person name="Wilson M."/>
            <person name="Piel J."/>
            <person name="Ashoor H."/>
            <person name="Bougouffa S."/>
            <person name="Bajic V.B."/>
            <person name="Ryu T."/>
            <person name="Ravasi T."/>
            <person name="Bayer T."/>
            <person name="Micklem G."/>
            <person name="Kim H."/>
            <person name="Bhak J."/>
            <person name="Lajeunesse T.C."/>
            <person name="Voolstra C.R."/>
        </authorList>
    </citation>
    <scope>NUCLEOTIDE SEQUENCE [LARGE SCALE GENOMIC DNA]</scope>
    <source>
        <strain evidence="2 3">CCMP2467</strain>
    </source>
</reference>
<comment type="caution">
    <text evidence="2">The sequence shown here is derived from an EMBL/GenBank/DDBJ whole genome shotgun (WGS) entry which is preliminary data.</text>
</comment>
<evidence type="ECO:0000256" key="1">
    <source>
        <dbReference type="SAM" id="MobiDB-lite"/>
    </source>
</evidence>
<evidence type="ECO:0000313" key="2">
    <source>
        <dbReference type="EMBL" id="OLQ07109.1"/>
    </source>
</evidence>
<gene>
    <name evidence="2" type="ORF">AK812_SmicGene9544</name>
</gene>
<feature type="compositionally biased region" description="Basic and acidic residues" evidence="1">
    <location>
        <begin position="949"/>
        <end position="962"/>
    </location>
</feature>
<accession>A0A1Q9EI66</accession>
<feature type="region of interest" description="Disordered" evidence="1">
    <location>
        <begin position="325"/>
        <end position="388"/>
    </location>
</feature>
<dbReference type="AlphaFoldDB" id="A0A1Q9EI66"/>
<dbReference type="EMBL" id="LSRX01000147">
    <property type="protein sequence ID" value="OLQ07109.1"/>
    <property type="molecule type" value="Genomic_DNA"/>
</dbReference>
<evidence type="ECO:0000313" key="3">
    <source>
        <dbReference type="Proteomes" id="UP000186817"/>
    </source>
</evidence>
<proteinExistence type="predicted"/>
<dbReference type="OrthoDB" id="448291at2759"/>
<name>A0A1Q9EI66_SYMMI</name>
<feature type="region of interest" description="Disordered" evidence="1">
    <location>
        <begin position="1"/>
        <end position="103"/>
    </location>
</feature>
<feature type="compositionally biased region" description="Basic and acidic residues" evidence="1">
    <location>
        <begin position="92"/>
        <end position="103"/>
    </location>
</feature>